<evidence type="ECO:0000313" key="2">
    <source>
        <dbReference type="Proteomes" id="UP000177187"/>
    </source>
</evidence>
<proteinExistence type="predicted"/>
<dbReference type="Proteomes" id="UP000177187">
    <property type="component" value="Unassembled WGS sequence"/>
</dbReference>
<dbReference type="EMBL" id="MFAF01000034">
    <property type="protein sequence ID" value="OGD78490.1"/>
    <property type="molecule type" value="Genomic_DNA"/>
</dbReference>
<gene>
    <name evidence="1" type="ORF">A2Y64_09430</name>
</gene>
<comment type="caution">
    <text evidence="1">The sequence shown here is derived from an EMBL/GenBank/DDBJ whole genome shotgun (WGS) entry which is preliminary data.</text>
</comment>
<dbReference type="AlphaFoldDB" id="A0A1F5FFS7"/>
<accession>A0A1F5FFS7</accession>
<organism evidence="1 2">
    <name type="scientific">Candidatus Coatesbacteria bacterium RBG_13_66_14</name>
    <dbReference type="NCBI Taxonomy" id="1817816"/>
    <lineage>
        <taxon>Bacteria</taxon>
        <taxon>Candidatus Coatesiibacteriota</taxon>
    </lineage>
</organism>
<protein>
    <submittedName>
        <fullName evidence="1">Uncharacterized protein</fullName>
    </submittedName>
</protein>
<reference evidence="1 2" key="1">
    <citation type="journal article" date="2016" name="Nat. Commun.">
        <title>Thousands of microbial genomes shed light on interconnected biogeochemical processes in an aquifer system.</title>
        <authorList>
            <person name="Anantharaman K."/>
            <person name="Brown C.T."/>
            <person name="Hug L.A."/>
            <person name="Sharon I."/>
            <person name="Castelle C.J."/>
            <person name="Probst A.J."/>
            <person name="Thomas B.C."/>
            <person name="Singh A."/>
            <person name="Wilkins M.J."/>
            <person name="Karaoz U."/>
            <person name="Brodie E.L."/>
            <person name="Williams K.H."/>
            <person name="Hubbard S.S."/>
            <person name="Banfield J.F."/>
        </authorList>
    </citation>
    <scope>NUCLEOTIDE SEQUENCE [LARGE SCALE GENOMIC DNA]</scope>
</reference>
<dbReference type="STRING" id="1817816.A2Y64_09430"/>
<name>A0A1F5FFS7_9BACT</name>
<evidence type="ECO:0000313" key="1">
    <source>
        <dbReference type="EMBL" id="OGD78490.1"/>
    </source>
</evidence>
<sequence length="164" mass="18733">MKGTGRLIETLDEWKVRVVTLYGGDPAGFLVANSCYRPKSDLEPGGPGPEPGVDRASYPTDYTDANGHWTGCAVDYSARLTAESFWGSLCPKWCRDDIRDSLVAAGLFHPWYYYRSWVEGYFKMHEYWHIAVELTPWEQAHAYRETPPHWYDGLRPGSTAIRTH</sequence>